<keyword evidence="2 7" id="KW-0812">Transmembrane</keyword>
<feature type="transmembrane region" description="Helical" evidence="7">
    <location>
        <begin position="88"/>
        <end position="105"/>
    </location>
</feature>
<feature type="transmembrane region" description="Helical" evidence="7">
    <location>
        <begin position="192"/>
        <end position="213"/>
    </location>
</feature>
<comment type="caution">
    <text evidence="9">The sequence shown here is derived from an EMBL/GenBank/DDBJ whole genome shotgun (WGS) entry which is preliminary data.</text>
</comment>
<evidence type="ECO:0000256" key="2">
    <source>
        <dbReference type="ARBA" id="ARBA00022692"/>
    </source>
</evidence>
<feature type="transmembrane region" description="Helical" evidence="7">
    <location>
        <begin position="125"/>
        <end position="148"/>
    </location>
</feature>
<evidence type="ECO:0000256" key="1">
    <source>
        <dbReference type="ARBA" id="ARBA00004141"/>
    </source>
</evidence>
<evidence type="ECO:0000256" key="4">
    <source>
        <dbReference type="ARBA" id="ARBA00022989"/>
    </source>
</evidence>
<dbReference type="PANTHER" id="PTHR24186:SF53">
    <property type="entry name" value="PGG DOMAIN-CONTAINING PROTEIN"/>
    <property type="match status" value="1"/>
</dbReference>
<feature type="transmembrane region" description="Helical" evidence="7">
    <location>
        <begin position="160"/>
        <end position="186"/>
    </location>
</feature>
<evidence type="ECO:0000313" key="10">
    <source>
        <dbReference type="Proteomes" id="UP000288805"/>
    </source>
</evidence>
<dbReference type="GO" id="GO:0016020">
    <property type="term" value="C:membrane"/>
    <property type="evidence" value="ECO:0007669"/>
    <property type="project" value="UniProtKB-SubCell"/>
</dbReference>
<name>A0A438CRT1_VITVI</name>
<dbReference type="EMBL" id="QGNW01002054">
    <property type="protein sequence ID" value="RVW25898.1"/>
    <property type="molecule type" value="Genomic_DNA"/>
</dbReference>
<evidence type="ECO:0000256" key="7">
    <source>
        <dbReference type="SAM" id="Phobius"/>
    </source>
</evidence>
<evidence type="ECO:0000256" key="6">
    <source>
        <dbReference type="ARBA" id="ARBA00023136"/>
    </source>
</evidence>
<accession>A0A438CRT1</accession>
<evidence type="ECO:0000313" key="9">
    <source>
        <dbReference type="EMBL" id="RVW25898.1"/>
    </source>
</evidence>
<dbReference type="InterPro" id="IPR026961">
    <property type="entry name" value="PGG_dom"/>
</dbReference>
<evidence type="ECO:0000259" key="8">
    <source>
        <dbReference type="Pfam" id="PF13962"/>
    </source>
</evidence>
<dbReference type="PANTHER" id="PTHR24186">
    <property type="entry name" value="PROTEIN PHOSPHATASE 1 REGULATORY SUBUNIT"/>
    <property type="match status" value="1"/>
</dbReference>
<feature type="transmembrane region" description="Helical" evidence="7">
    <location>
        <begin position="225"/>
        <end position="252"/>
    </location>
</feature>
<dbReference type="Proteomes" id="UP000288805">
    <property type="component" value="Unassembled WGS sequence"/>
</dbReference>
<dbReference type="AlphaFoldDB" id="A0A438CRT1"/>
<sequence length="299" mass="34084">MDKILEQFEFAMTKTKSLWCKKTPSEQMRKRKQRERKSLTSYNIILKREAENHTGEKNIIRQLMDEEVSKEDKEKHIVALREQGKNHLIVSALITTVTFAAGFTLPGGYKDDNGKAILSKKTAFGAFVVADTIAMLSSLSAVFLHFFMTMRKQEDYLAKHLVWAFILTMIGMGAMAIAFASGLYVVLPHFSALSFLTCILCSCFFLSFILEYSQNWRGEEFLAKHLVWAFILTMIGMGAMAIAFATGLYAVLPHSSTLSFLCPFIPHLHPQNWRDNQRMVVWSKRKDNARVDEGSWIFG</sequence>
<keyword evidence="4 7" id="KW-1133">Transmembrane helix</keyword>
<evidence type="ECO:0000256" key="3">
    <source>
        <dbReference type="ARBA" id="ARBA00022737"/>
    </source>
</evidence>
<reference evidence="9 10" key="1">
    <citation type="journal article" date="2018" name="PLoS Genet.">
        <title>Population sequencing reveals clonal diversity and ancestral inbreeding in the grapevine cultivar Chardonnay.</title>
        <authorList>
            <person name="Roach M.J."/>
            <person name="Johnson D.L."/>
            <person name="Bohlmann J."/>
            <person name="van Vuuren H.J."/>
            <person name="Jones S.J."/>
            <person name="Pretorius I.S."/>
            <person name="Schmidt S.A."/>
            <person name="Borneman A.R."/>
        </authorList>
    </citation>
    <scope>NUCLEOTIDE SEQUENCE [LARGE SCALE GENOMIC DNA]</scope>
    <source>
        <strain evidence="10">cv. Chardonnay</strain>
        <tissue evidence="9">Leaf</tissue>
    </source>
</reference>
<evidence type="ECO:0000256" key="5">
    <source>
        <dbReference type="ARBA" id="ARBA00023043"/>
    </source>
</evidence>
<keyword evidence="3" id="KW-0677">Repeat</keyword>
<keyword evidence="6 7" id="KW-0472">Membrane</keyword>
<comment type="subcellular location">
    <subcellularLocation>
        <location evidence="1">Membrane</location>
        <topology evidence="1">Multi-pass membrane protein</topology>
    </subcellularLocation>
</comment>
<protein>
    <recommendedName>
        <fullName evidence="8">PGG domain-containing protein</fullName>
    </recommendedName>
</protein>
<organism evidence="9 10">
    <name type="scientific">Vitis vinifera</name>
    <name type="common">Grape</name>
    <dbReference type="NCBI Taxonomy" id="29760"/>
    <lineage>
        <taxon>Eukaryota</taxon>
        <taxon>Viridiplantae</taxon>
        <taxon>Streptophyta</taxon>
        <taxon>Embryophyta</taxon>
        <taxon>Tracheophyta</taxon>
        <taxon>Spermatophyta</taxon>
        <taxon>Magnoliopsida</taxon>
        <taxon>eudicotyledons</taxon>
        <taxon>Gunneridae</taxon>
        <taxon>Pentapetalae</taxon>
        <taxon>rosids</taxon>
        <taxon>Vitales</taxon>
        <taxon>Vitaceae</taxon>
        <taxon>Viteae</taxon>
        <taxon>Vitis</taxon>
    </lineage>
</organism>
<feature type="domain" description="PGG" evidence="8">
    <location>
        <begin position="80"/>
        <end position="186"/>
    </location>
</feature>
<gene>
    <name evidence="9" type="ORF">CK203_110869</name>
</gene>
<dbReference type="Pfam" id="PF13962">
    <property type="entry name" value="PGG"/>
    <property type="match status" value="1"/>
</dbReference>
<proteinExistence type="predicted"/>
<keyword evidence="5" id="KW-0040">ANK repeat</keyword>